<keyword evidence="3" id="KW-1185">Reference proteome</keyword>
<proteinExistence type="predicted"/>
<dbReference type="PRINTS" id="PR00420">
    <property type="entry name" value="RNGMNOXGNASE"/>
</dbReference>
<protein>
    <submittedName>
        <fullName evidence="2">Geranylgeranyl hydrogenase BchP</fullName>
    </submittedName>
</protein>
<dbReference type="InterPro" id="IPR036188">
    <property type="entry name" value="FAD/NAD-bd_sf"/>
</dbReference>
<dbReference type="EMBL" id="AP026709">
    <property type="protein sequence ID" value="BDQ38092.1"/>
    <property type="molecule type" value="Genomic_DNA"/>
</dbReference>
<name>A0ABN6S714_9BACT</name>
<evidence type="ECO:0000313" key="3">
    <source>
        <dbReference type="Proteomes" id="UP001317742"/>
    </source>
</evidence>
<gene>
    <name evidence="2" type="ORF">SYK_24520</name>
</gene>
<sequence length="382" mass="42739">MTKKYDAIICGGSLAGSAAGFSLARQGFRVAILDRAEFPRKKLCGGLLTWKSVKLLKHLFGETPDSLADIDAINHTSDRYAIHSFSGLLTKGLMPYSFHFVDRKIFDQHLLYKAQNAGADIFQNMQITSSDPMHGVVTCTSGDTFSGRFIIGADGANSVVRRSFPHIDRERMRKFMAPTIEIHLDKNQFPRPIDDPELYIGFMEAGYGWVFPNRDKIIVGICGLKHKNANFSSLFKNFLNFLDIKSQNSSDFQGHPLPYGNYLETPTHGVTLLAGDAGGLVEPLFGEGIFFALCSGMYAGESVAHGLATNTDPIPLYTQRLHQQIIPELKGADRLRWLLFRSVKLFGPRTLRWFVNAANSPLAEMVHGMRSYSLLRKKHWDF</sequence>
<dbReference type="Pfam" id="PF01494">
    <property type="entry name" value="FAD_binding_3"/>
    <property type="match status" value="1"/>
</dbReference>
<dbReference type="InterPro" id="IPR011777">
    <property type="entry name" value="Geranylgeranyl_Rdtase_fam"/>
</dbReference>
<evidence type="ECO:0000259" key="1">
    <source>
        <dbReference type="Pfam" id="PF01494"/>
    </source>
</evidence>
<dbReference type="Proteomes" id="UP001317742">
    <property type="component" value="Chromosome"/>
</dbReference>
<dbReference type="RefSeq" id="WP_281760598.1">
    <property type="nucleotide sequence ID" value="NZ_AP026709.1"/>
</dbReference>
<feature type="domain" description="FAD-binding" evidence="1">
    <location>
        <begin position="5"/>
        <end position="293"/>
    </location>
</feature>
<dbReference type="SUPFAM" id="SSF51905">
    <property type="entry name" value="FAD/NAD(P)-binding domain"/>
    <property type="match status" value="1"/>
</dbReference>
<dbReference type="InterPro" id="IPR050407">
    <property type="entry name" value="Geranylgeranyl_reductase"/>
</dbReference>
<dbReference type="PANTHER" id="PTHR42685:SF22">
    <property type="entry name" value="CONDITIONED MEDIUM FACTOR RECEPTOR 1"/>
    <property type="match status" value="1"/>
</dbReference>
<dbReference type="InterPro" id="IPR002938">
    <property type="entry name" value="FAD-bd"/>
</dbReference>
<dbReference type="PANTHER" id="PTHR42685">
    <property type="entry name" value="GERANYLGERANYL DIPHOSPHATE REDUCTASE"/>
    <property type="match status" value="1"/>
</dbReference>
<dbReference type="NCBIfam" id="TIGR02032">
    <property type="entry name" value="GG-red-SF"/>
    <property type="match status" value="1"/>
</dbReference>
<reference evidence="2 3" key="1">
    <citation type="submission" date="2022-08" db="EMBL/GenBank/DDBJ databases">
        <title>Genome Sequence of the sulphate-reducing bacterium, Pseudodesulfovibrio sp. SYK.</title>
        <authorList>
            <person name="Kondo R."/>
            <person name="Kataoka T."/>
        </authorList>
    </citation>
    <scope>NUCLEOTIDE SEQUENCE [LARGE SCALE GENOMIC DNA]</scope>
    <source>
        <strain evidence="2 3">SYK</strain>
    </source>
</reference>
<organism evidence="2 3">
    <name type="scientific">Pseudodesulfovibrio nedwellii</name>
    <dbReference type="NCBI Taxonomy" id="2973072"/>
    <lineage>
        <taxon>Bacteria</taxon>
        <taxon>Pseudomonadati</taxon>
        <taxon>Thermodesulfobacteriota</taxon>
        <taxon>Desulfovibrionia</taxon>
        <taxon>Desulfovibrionales</taxon>
        <taxon>Desulfovibrionaceae</taxon>
    </lineage>
</organism>
<dbReference type="Gene3D" id="3.50.50.60">
    <property type="entry name" value="FAD/NAD(P)-binding domain"/>
    <property type="match status" value="1"/>
</dbReference>
<accession>A0ABN6S714</accession>
<evidence type="ECO:0000313" key="2">
    <source>
        <dbReference type="EMBL" id="BDQ38092.1"/>
    </source>
</evidence>